<evidence type="ECO:0000313" key="7">
    <source>
        <dbReference type="Proteomes" id="UP001374535"/>
    </source>
</evidence>
<feature type="compositionally biased region" description="Polar residues" evidence="3">
    <location>
        <begin position="34"/>
        <end position="49"/>
    </location>
</feature>
<dbReference type="PROSITE" id="PS50192">
    <property type="entry name" value="T_SNARE"/>
    <property type="match status" value="1"/>
</dbReference>
<name>A0AAQ3RH33_VIGMU</name>
<dbReference type="PANTHER" id="PTHR19957">
    <property type="entry name" value="SYNTAXIN"/>
    <property type="match status" value="1"/>
</dbReference>
<keyword evidence="7" id="KW-1185">Reference proteome</keyword>
<dbReference type="CDD" id="cd15844">
    <property type="entry name" value="SNARE_syntaxin5"/>
    <property type="match status" value="1"/>
</dbReference>
<dbReference type="InterPro" id="IPR045242">
    <property type="entry name" value="Syntaxin"/>
</dbReference>
<dbReference type="GO" id="GO:0006886">
    <property type="term" value="P:intracellular protein transport"/>
    <property type="evidence" value="ECO:0007669"/>
    <property type="project" value="InterPro"/>
</dbReference>
<evidence type="ECO:0000256" key="1">
    <source>
        <dbReference type="ARBA" id="ARBA00009063"/>
    </source>
</evidence>
<accession>A0AAQ3RH33</accession>
<feature type="transmembrane region" description="Helical" evidence="4">
    <location>
        <begin position="410"/>
        <end position="430"/>
    </location>
</feature>
<reference evidence="6 7" key="1">
    <citation type="journal article" date="2023" name="Life. Sci Alliance">
        <title>Evolutionary insights into 3D genome organization and epigenetic landscape of Vigna mungo.</title>
        <authorList>
            <person name="Junaid A."/>
            <person name="Singh B."/>
            <person name="Bhatia S."/>
        </authorList>
    </citation>
    <scope>NUCLEOTIDE SEQUENCE [LARGE SCALE GENOMIC DNA]</scope>
    <source>
        <strain evidence="6">Urdbean</strain>
    </source>
</reference>
<dbReference type="PROSITE" id="PS00914">
    <property type="entry name" value="SYNTAXIN"/>
    <property type="match status" value="1"/>
</dbReference>
<keyword evidence="4" id="KW-1133">Transmembrane helix</keyword>
<keyword evidence="4" id="KW-0812">Transmembrane</keyword>
<evidence type="ECO:0000259" key="5">
    <source>
        <dbReference type="PROSITE" id="PS50192"/>
    </source>
</evidence>
<protein>
    <recommendedName>
        <fullName evidence="5">t-SNARE coiled-coil homology domain-containing protein</fullName>
    </recommendedName>
</protein>
<dbReference type="InterPro" id="IPR010989">
    <property type="entry name" value="SNARE"/>
</dbReference>
<keyword evidence="2" id="KW-0653">Protein transport</keyword>
<dbReference type="GO" id="GO:0006888">
    <property type="term" value="P:endoplasmic reticulum to Golgi vesicle-mediated transport"/>
    <property type="evidence" value="ECO:0007669"/>
    <property type="project" value="TreeGrafter"/>
</dbReference>
<dbReference type="SUPFAM" id="SSF47661">
    <property type="entry name" value="t-snare proteins"/>
    <property type="match status" value="1"/>
</dbReference>
<dbReference type="GO" id="GO:0031201">
    <property type="term" value="C:SNARE complex"/>
    <property type="evidence" value="ECO:0007669"/>
    <property type="project" value="TreeGrafter"/>
</dbReference>
<feature type="region of interest" description="Disordered" evidence="3">
    <location>
        <begin position="31"/>
        <end position="55"/>
    </location>
</feature>
<evidence type="ECO:0000256" key="3">
    <source>
        <dbReference type="SAM" id="MobiDB-lite"/>
    </source>
</evidence>
<keyword evidence="4" id="KW-0472">Membrane</keyword>
<comment type="similarity">
    <text evidence="1">Belongs to the syntaxin family.</text>
</comment>
<dbReference type="GO" id="GO:0005484">
    <property type="term" value="F:SNAP receptor activity"/>
    <property type="evidence" value="ECO:0007669"/>
    <property type="project" value="InterPro"/>
</dbReference>
<feature type="domain" description="T-SNARE coiled-coil homology" evidence="5">
    <location>
        <begin position="339"/>
        <end position="401"/>
    </location>
</feature>
<dbReference type="EMBL" id="CP144690">
    <property type="protein sequence ID" value="WVY91465.1"/>
    <property type="molecule type" value="Genomic_DNA"/>
</dbReference>
<gene>
    <name evidence="6" type="ORF">V8G54_036979</name>
</gene>
<organism evidence="6 7">
    <name type="scientific">Vigna mungo</name>
    <name type="common">Black gram</name>
    <name type="synonym">Phaseolus mungo</name>
    <dbReference type="NCBI Taxonomy" id="3915"/>
    <lineage>
        <taxon>Eukaryota</taxon>
        <taxon>Viridiplantae</taxon>
        <taxon>Streptophyta</taxon>
        <taxon>Embryophyta</taxon>
        <taxon>Tracheophyta</taxon>
        <taxon>Spermatophyta</taxon>
        <taxon>Magnoliopsida</taxon>
        <taxon>eudicotyledons</taxon>
        <taxon>Gunneridae</taxon>
        <taxon>Pentapetalae</taxon>
        <taxon>rosids</taxon>
        <taxon>fabids</taxon>
        <taxon>Fabales</taxon>
        <taxon>Fabaceae</taxon>
        <taxon>Papilionoideae</taxon>
        <taxon>50 kb inversion clade</taxon>
        <taxon>NPAAA clade</taxon>
        <taxon>indigoferoid/millettioid clade</taxon>
        <taxon>Phaseoleae</taxon>
        <taxon>Vigna</taxon>
    </lineage>
</organism>
<dbReference type="InterPro" id="IPR006012">
    <property type="entry name" value="Syntaxin/epimorphin_CS"/>
</dbReference>
<dbReference type="SMART" id="SM00397">
    <property type="entry name" value="t_SNARE"/>
    <property type="match status" value="1"/>
</dbReference>
<evidence type="ECO:0000313" key="6">
    <source>
        <dbReference type="EMBL" id="WVY91465.1"/>
    </source>
</evidence>
<dbReference type="PANTHER" id="PTHR19957:SF228">
    <property type="entry name" value="SYNTAXIN-31"/>
    <property type="match status" value="1"/>
</dbReference>
<dbReference type="Gene3D" id="1.20.5.110">
    <property type="match status" value="1"/>
</dbReference>
<dbReference type="GO" id="GO:0006906">
    <property type="term" value="P:vesicle fusion"/>
    <property type="evidence" value="ECO:0007669"/>
    <property type="project" value="TreeGrafter"/>
</dbReference>
<dbReference type="Gene3D" id="1.20.58.70">
    <property type="match status" value="1"/>
</dbReference>
<keyword evidence="2" id="KW-0813">Transport</keyword>
<feature type="compositionally biased region" description="Polar residues" evidence="3">
    <location>
        <begin position="263"/>
        <end position="273"/>
    </location>
</feature>
<dbReference type="InterPro" id="IPR000727">
    <property type="entry name" value="T_SNARE_dom"/>
</dbReference>
<dbReference type="GO" id="GO:0000139">
    <property type="term" value="C:Golgi membrane"/>
    <property type="evidence" value="ECO:0007669"/>
    <property type="project" value="TreeGrafter"/>
</dbReference>
<dbReference type="AlphaFoldDB" id="A0AAQ3RH33"/>
<feature type="region of interest" description="Disordered" evidence="3">
    <location>
        <begin position="263"/>
        <end position="290"/>
    </location>
</feature>
<evidence type="ECO:0000256" key="2">
    <source>
        <dbReference type="ARBA" id="ARBA00022927"/>
    </source>
</evidence>
<dbReference type="Proteomes" id="UP001374535">
    <property type="component" value="Chromosome 11"/>
</dbReference>
<proteinExistence type="inferred from homology"/>
<dbReference type="Pfam" id="PF05739">
    <property type="entry name" value="SNARE"/>
    <property type="match status" value="1"/>
</dbReference>
<evidence type="ECO:0000256" key="4">
    <source>
        <dbReference type="SAM" id="Phobius"/>
    </source>
</evidence>
<dbReference type="GO" id="GO:0048278">
    <property type="term" value="P:vesicle docking"/>
    <property type="evidence" value="ECO:0007669"/>
    <property type="project" value="TreeGrafter"/>
</dbReference>
<sequence length="431" mass="48395">MERTDVSPMSSSYRDRTSEFRLLSETLKKIEGGTSPSVQPEIASSTSHDSYSRSEFNRKASRIGLGINETSQKVARLAQLARRSSMFNDPAVEIQELTVLIKNEITALNSALSDLQAIQNMDMADGSYSQDRIVHSTAVCDDLKSKLMGATKHLQDVLTARTEAKLATEFRFIHGQYETPCYILTAAKIIVSNMYRYVLVLNAERFKKSRGQTRLWNISGDANGPFDNAGLELAKLYLDEPELKLCCSDDNIKAHESRKQIFSKNASRENPFQHQPKPATEPPPWSNSLNAYDNLQQESVLPSNGAPVSNQLRRRLAVDNTPTQQMEMSMVQQVVPRQENYTQSRSTALHNVESTITELSGIFSHLATMVAHQGELAIRIDDNMDESLANVEGAHSSLLRHLNRISSNRWLLIKIFAVLILFLLIFIFFVA</sequence>
<dbReference type="GO" id="GO:0000149">
    <property type="term" value="F:SNARE binding"/>
    <property type="evidence" value="ECO:0007669"/>
    <property type="project" value="TreeGrafter"/>
</dbReference>